<evidence type="ECO:0000256" key="3">
    <source>
        <dbReference type="ARBA" id="ARBA00023082"/>
    </source>
</evidence>
<dbReference type="SUPFAM" id="SSF88659">
    <property type="entry name" value="Sigma3 and sigma4 domains of RNA polymerase sigma factors"/>
    <property type="match status" value="1"/>
</dbReference>
<dbReference type="PANTHER" id="PTHR43133:SF50">
    <property type="entry name" value="ECF RNA POLYMERASE SIGMA FACTOR SIGM"/>
    <property type="match status" value="1"/>
</dbReference>
<sequence length="168" mass="19486">MRDRDDTEFREFVSSRIPGLRRSAYLLCGDVHTADDLVSIAVGKVYRHWRRIQRLEHPDAYLRRMLLTAWLDERRRPWRREQPTDAPPERAHPGERDVTERLSLLGHLDRLTGRQRAVLVLRFFDDLSVEQTADLLRLSTGTVKTHTARGLAALRDLIGVPALTKDQT</sequence>
<keyword evidence="9" id="KW-1185">Reference proteome</keyword>
<feature type="domain" description="RNA polymerase sigma-70 region 2" evidence="6">
    <location>
        <begin position="15"/>
        <end position="79"/>
    </location>
</feature>
<dbReference type="InterPro" id="IPR013325">
    <property type="entry name" value="RNA_pol_sigma_r2"/>
</dbReference>
<dbReference type="InterPro" id="IPR036388">
    <property type="entry name" value="WH-like_DNA-bd_sf"/>
</dbReference>
<reference evidence="8" key="1">
    <citation type="submission" date="2020-11" db="EMBL/GenBank/DDBJ databases">
        <title>Sequencing the genomes of 1000 actinobacteria strains.</title>
        <authorList>
            <person name="Klenk H.-P."/>
        </authorList>
    </citation>
    <scope>NUCLEOTIDE SEQUENCE</scope>
    <source>
        <strain evidence="8">DSM 45356</strain>
    </source>
</reference>
<evidence type="ECO:0000313" key="9">
    <source>
        <dbReference type="Proteomes" id="UP000622552"/>
    </source>
</evidence>
<dbReference type="InterPro" id="IPR007627">
    <property type="entry name" value="RNA_pol_sigma70_r2"/>
</dbReference>
<dbReference type="Pfam" id="PF04545">
    <property type="entry name" value="Sigma70_r4"/>
    <property type="match status" value="1"/>
</dbReference>
<name>A0A8J7GE48_9ACTN</name>
<dbReference type="AlphaFoldDB" id="A0A8J7GE48"/>
<keyword evidence="4" id="KW-0238">DNA-binding</keyword>
<dbReference type="InterPro" id="IPR039425">
    <property type="entry name" value="RNA_pol_sigma-70-like"/>
</dbReference>
<evidence type="ECO:0000259" key="6">
    <source>
        <dbReference type="Pfam" id="PF04542"/>
    </source>
</evidence>
<dbReference type="RefSeq" id="WP_197002027.1">
    <property type="nucleotide sequence ID" value="NZ_BONS01000004.1"/>
</dbReference>
<protein>
    <submittedName>
        <fullName evidence="8">RNA polymerase sigma-70 factor (Sigma-E family)</fullName>
    </submittedName>
</protein>
<evidence type="ECO:0000256" key="5">
    <source>
        <dbReference type="ARBA" id="ARBA00023163"/>
    </source>
</evidence>
<accession>A0A8J7GE48</accession>
<dbReference type="GO" id="GO:0003677">
    <property type="term" value="F:DNA binding"/>
    <property type="evidence" value="ECO:0007669"/>
    <property type="project" value="UniProtKB-KW"/>
</dbReference>
<evidence type="ECO:0000313" key="8">
    <source>
        <dbReference type="EMBL" id="MBG6134842.1"/>
    </source>
</evidence>
<comment type="similarity">
    <text evidence="1">Belongs to the sigma-70 factor family. ECF subfamily.</text>
</comment>
<dbReference type="InterPro" id="IPR007630">
    <property type="entry name" value="RNA_pol_sigma70_r4"/>
</dbReference>
<dbReference type="Gene3D" id="1.10.1740.10">
    <property type="match status" value="1"/>
</dbReference>
<gene>
    <name evidence="8" type="ORF">IW245_001036</name>
</gene>
<keyword evidence="2" id="KW-0805">Transcription regulation</keyword>
<feature type="domain" description="RNA polymerase sigma-70 region 4" evidence="7">
    <location>
        <begin position="108"/>
        <end position="155"/>
    </location>
</feature>
<dbReference type="GO" id="GO:0016987">
    <property type="term" value="F:sigma factor activity"/>
    <property type="evidence" value="ECO:0007669"/>
    <property type="project" value="UniProtKB-KW"/>
</dbReference>
<comment type="caution">
    <text evidence="8">The sequence shown here is derived from an EMBL/GenBank/DDBJ whole genome shotgun (WGS) entry which is preliminary data.</text>
</comment>
<dbReference type="SUPFAM" id="SSF88946">
    <property type="entry name" value="Sigma2 domain of RNA polymerase sigma factors"/>
    <property type="match status" value="1"/>
</dbReference>
<keyword evidence="3" id="KW-0731">Sigma factor</keyword>
<keyword evidence="5" id="KW-0804">Transcription</keyword>
<dbReference type="EMBL" id="JADOUF010000001">
    <property type="protein sequence ID" value="MBG6134842.1"/>
    <property type="molecule type" value="Genomic_DNA"/>
</dbReference>
<dbReference type="Proteomes" id="UP000622552">
    <property type="component" value="Unassembled WGS sequence"/>
</dbReference>
<proteinExistence type="inferred from homology"/>
<dbReference type="Gene3D" id="1.10.10.10">
    <property type="entry name" value="Winged helix-like DNA-binding domain superfamily/Winged helix DNA-binding domain"/>
    <property type="match status" value="1"/>
</dbReference>
<dbReference type="Pfam" id="PF04542">
    <property type="entry name" value="Sigma70_r2"/>
    <property type="match status" value="1"/>
</dbReference>
<evidence type="ECO:0000256" key="2">
    <source>
        <dbReference type="ARBA" id="ARBA00023015"/>
    </source>
</evidence>
<dbReference type="NCBIfam" id="TIGR02983">
    <property type="entry name" value="SigE-fam_strep"/>
    <property type="match status" value="1"/>
</dbReference>
<evidence type="ECO:0000259" key="7">
    <source>
        <dbReference type="Pfam" id="PF04545"/>
    </source>
</evidence>
<dbReference type="InterPro" id="IPR014325">
    <property type="entry name" value="RNA_pol_sigma-E_actinobac"/>
</dbReference>
<organism evidence="8 9">
    <name type="scientific">Longispora fulva</name>
    <dbReference type="NCBI Taxonomy" id="619741"/>
    <lineage>
        <taxon>Bacteria</taxon>
        <taxon>Bacillati</taxon>
        <taxon>Actinomycetota</taxon>
        <taxon>Actinomycetes</taxon>
        <taxon>Micromonosporales</taxon>
        <taxon>Micromonosporaceae</taxon>
        <taxon>Longispora</taxon>
    </lineage>
</organism>
<dbReference type="GO" id="GO:0006352">
    <property type="term" value="P:DNA-templated transcription initiation"/>
    <property type="evidence" value="ECO:0007669"/>
    <property type="project" value="InterPro"/>
</dbReference>
<dbReference type="PANTHER" id="PTHR43133">
    <property type="entry name" value="RNA POLYMERASE ECF-TYPE SIGMA FACTO"/>
    <property type="match status" value="1"/>
</dbReference>
<evidence type="ECO:0000256" key="4">
    <source>
        <dbReference type="ARBA" id="ARBA00023125"/>
    </source>
</evidence>
<evidence type="ECO:0000256" key="1">
    <source>
        <dbReference type="ARBA" id="ARBA00010641"/>
    </source>
</evidence>
<dbReference type="CDD" id="cd06171">
    <property type="entry name" value="Sigma70_r4"/>
    <property type="match status" value="1"/>
</dbReference>
<dbReference type="NCBIfam" id="TIGR02937">
    <property type="entry name" value="sigma70-ECF"/>
    <property type="match status" value="1"/>
</dbReference>
<dbReference type="InterPro" id="IPR013324">
    <property type="entry name" value="RNA_pol_sigma_r3/r4-like"/>
</dbReference>
<dbReference type="InterPro" id="IPR014284">
    <property type="entry name" value="RNA_pol_sigma-70_dom"/>
</dbReference>